<dbReference type="AlphaFoldDB" id="A0A9D4F2Q6"/>
<reference evidence="1" key="2">
    <citation type="submission" date="2020-11" db="EMBL/GenBank/DDBJ databases">
        <authorList>
            <person name="McCartney M.A."/>
            <person name="Auch B."/>
            <person name="Kono T."/>
            <person name="Mallez S."/>
            <person name="Becker A."/>
            <person name="Gohl D.M."/>
            <person name="Silverstein K.A.T."/>
            <person name="Koren S."/>
            <person name="Bechman K.B."/>
            <person name="Herman A."/>
            <person name="Abrahante J.E."/>
            <person name="Garbe J."/>
        </authorList>
    </citation>
    <scope>NUCLEOTIDE SEQUENCE</scope>
    <source>
        <strain evidence="1">Duluth1</strain>
        <tissue evidence="1">Whole animal</tissue>
    </source>
</reference>
<evidence type="ECO:0000313" key="1">
    <source>
        <dbReference type="EMBL" id="KAH3790692.1"/>
    </source>
</evidence>
<reference evidence="1" key="1">
    <citation type="journal article" date="2019" name="bioRxiv">
        <title>The Genome of the Zebra Mussel, Dreissena polymorpha: A Resource for Invasive Species Research.</title>
        <authorList>
            <person name="McCartney M.A."/>
            <person name="Auch B."/>
            <person name="Kono T."/>
            <person name="Mallez S."/>
            <person name="Zhang Y."/>
            <person name="Obille A."/>
            <person name="Becker A."/>
            <person name="Abrahante J.E."/>
            <person name="Garbe J."/>
            <person name="Badalamenti J.P."/>
            <person name="Herman A."/>
            <person name="Mangelson H."/>
            <person name="Liachko I."/>
            <person name="Sullivan S."/>
            <person name="Sone E.D."/>
            <person name="Koren S."/>
            <person name="Silverstein K.A.T."/>
            <person name="Beckman K.B."/>
            <person name="Gohl D.M."/>
        </authorList>
    </citation>
    <scope>NUCLEOTIDE SEQUENCE</scope>
    <source>
        <strain evidence="1">Duluth1</strain>
        <tissue evidence="1">Whole animal</tissue>
    </source>
</reference>
<dbReference type="Proteomes" id="UP000828390">
    <property type="component" value="Unassembled WGS sequence"/>
</dbReference>
<accession>A0A9D4F2Q6</accession>
<comment type="caution">
    <text evidence="1">The sequence shown here is derived from an EMBL/GenBank/DDBJ whole genome shotgun (WGS) entry which is preliminary data.</text>
</comment>
<gene>
    <name evidence="1" type="ORF">DPMN_168899</name>
</gene>
<sequence length="111" mass="12858">MQHGKIWIPAKVIKVHGERSYEVQTRNGGIYRRNRRMLRKTNESFPDITDFEPNILAQTFPQVTPNNTPNRNNFDQEINRSAAPINGPYQTRSGTVVKPNKLYSGDQWICK</sequence>
<evidence type="ECO:0000313" key="2">
    <source>
        <dbReference type="Proteomes" id="UP000828390"/>
    </source>
</evidence>
<dbReference type="EMBL" id="JAIWYP010000008">
    <property type="protein sequence ID" value="KAH3790692.1"/>
    <property type="molecule type" value="Genomic_DNA"/>
</dbReference>
<proteinExistence type="predicted"/>
<organism evidence="1 2">
    <name type="scientific">Dreissena polymorpha</name>
    <name type="common">Zebra mussel</name>
    <name type="synonym">Mytilus polymorpha</name>
    <dbReference type="NCBI Taxonomy" id="45954"/>
    <lineage>
        <taxon>Eukaryota</taxon>
        <taxon>Metazoa</taxon>
        <taxon>Spiralia</taxon>
        <taxon>Lophotrochozoa</taxon>
        <taxon>Mollusca</taxon>
        <taxon>Bivalvia</taxon>
        <taxon>Autobranchia</taxon>
        <taxon>Heteroconchia</taxon>
        <taxon>Euheterodonta</taxon>
        <taxon>Imparidentia</taxon>
        <taxon>Neoheterodontei</taxon>
        <taxon>Myida</taxon>
        <taxon>Dreissenoidea</taxon>
        <taxon>Dreissenidae</taxon>
        <taxon>Dreissena</taxon>
    </lineage>
</organism>
<protein>
    <submittedName>
        <fullName evidence="1">Uncharacterized protein</fullName>
    </submittedName>
</protein>
<keyword evidence="2" id="KW-1185">Reference proteome</keyword>
<name>A0A9D4F2Q6_DREPO</name>